<evidence type="ECO:0000259" key="6">
    <source>
        <dbReference type="PROSITE" id="PS50262"/>
    </source>
</evidence>
<dbReference type="GO" id="GO:0016020">
    <property type="term" value="C:membrane"/>
    <property type="evidence" value="ECO:0007669"/>
    <property type="project" value="UniProtKB-SubCell"/>
</dbReference>
<feature type="domain" description="G-protein coupled receptors family 1 profile" evidence="6">
    <location>
        <begin position="57"/>
        <end position="311"/>
    </location>
</feature>
<dbReference type="RefSeq" id="XP_029655635.1">
    <property type="nucleotide sequence ID" value="XM_029799775.2"/>
</dbReference>
<feature type="transmembrane region" description="Helical" evidence="5">
    <location>
        <begin position="163"/>
        <end position="183"/>
    </location>
</feature>
<evidence type="ECO:0000256" key="5">
    <source>
        <dbReference type="SAM" id="Phobius"/>
    </source>
</evidence>
<evidence type="ECO:0000256" key="4">
    <source>
        <dbReference type="ARBA" id="ARBA00023136"/>
    </source>
</evidence>
<feature type="transmembrane region" description="Helical" evidence="5">
    <location>
        <begin position="45"/>
        <end position="65"/>
    </location>
</feature>
<dbReference type="PANTHER" id="PTHR46641">
    <property type="entry name" value="FMRFAMIDE RECEPTOR-RELATED"/>
    <property type="match status" value="1"/>
</dbReference>
<dbReference type="InterPro" id="IPR017452">
    <property type="entry name" value="GPCR_Rhodpsn_7TM"/>
</dbReference>
<keyword evidence="2 5" id="KW-0812">Transmembrane</keyword>
<name>A0A6P7U099_9MOLL</name>
<organism evidence="7 8">
    <name type="scientific">Octopus sinensis</name>
    <name type="common">East Asian common octopus</name>
    <dbReference type="NCBI Taxonomy" id="2607531"/>
    <lineage>
        <taxon>Eukaryota</taxon>
        <taxon>Metazoa</taxon>
        <taxon>Spiralia</taxon>
        <taxon>Lophotrochozoa</taxon>
        <taxon>Mollusca</taxon>
        <taxon>Cephalopoda</taxon>
        <taxon>Coleoidea</taxon>
        <taxon>Octopodiformes</taxon>
        <taxon>Octopoda</taxon>
        <taxon>Incirrata</taxon>
        <taxon>Octopodidae</taxon>
        <taxon>Octopus</taxon>
    </lineage>
</organism>
<keyword evidence="4 5" id="KW-0472">Membrane</keyword>
<dbReference type="SUPFAM" id="SSF81321">
    <property type="entry name" value="Family A G protein-coupled receptor-like"/>
    <property type="match status" value="1"/>
</dbReference>
<feature type="transmembrane region" description="Helical" evidence="5">
    <location>
        <begin position="121"/>
        <end position="143"/>
    </location>
</feature>
<dbReference type="InterPro" id="IPR052954">
    <property type="entry name" value="GPCR-Ligand_Int"/>
</dbReference>
<proteinExistence type="predicted"/>
<feature type="transmembrane region" description="Helical" evidence="5">
    <location>
        <begin position="203"/>
        <end position="233"/>
    </location>
</feature>
<evidence type="ECO:0000256" key="1">
    <source>
        <dbReference type="ARBA" id="ARBA00004370"/>
    </source>
</evidence>
<evidence type="ECO:0000256" key="3">
    <source>
        <dbReference type="ARBA" id="ARBA00022989"/>
    </source>
</evidence>
<feature type="transmembrane region" description="Helical" evidence="5">
    <location>
        <begin position="77"/>
        <end position="101"/>
    </location>
</feature>
<keyword evidence="3 5" id="KW-1133">Transmembrane helix</keyword>
<sequence>METTYPNFGNFSIESLDSNITYVRPNIGGNVHLIYNQIILPILTYVPPILLTLGMISDSLALVVLRQSNLRQCSIGFYLRVFIVIDIFVRILKPALEWIITYCKLTHIPHISDPLCRLWQFGWNVLYSSATWLAVCMVVDRYIILWHSRKATERCNVFMSKVAIAMVFTGLVVINIHAMWSAYFTSGLCNQINPNNPKMHELVWFWVSMSANYYIPLILLLFFDIAVVLGIIIKGDRSNYFGQLATEEYEMTSVSTVICITFFLITSPEHICYLLEENLQLRGHGLILLFLTSTAAQLLTLFNSVLVFIFCILFSSSFRGTLIEIFVNIFRRKLSHSEYELATANNNMEGTALEIDNPTHNASN</sequence>
<protein>
    <submittedName>
        <fullName evidence="8">Uncharacterized protein LOC115229421</fullName>
    </submittedName>
</protein>
<evidence type="ECO:0000256" key="2">
    <source>
        <dbReference type="ARBA" id="ARBA00022692"/>
    </source>
</evidence>
<feature type="transmembrane region" description="Helical" evidence="5">
    <location>
        <begin position="287"/>
        <end position="314"/>
    </location>
</feature>
<dbReference type="AlphaFoldDB" id="A0A6P7U099"/>
<reference evidence="8" key="1">
    <citation type="submission" date="2025-08" db="UniProtKB">
        <authorList>
            <consortium name="RefSeq"/>
        </authorList>
    </citation>
    <scope>IDENTIFICATION</scope>
</reference>
<dbReference type="KEGG" id="osn:115229421"/>
<accession>A0A6P7U099</accession>
<dbReference type="Gene3D" id="1.20.1070.10">
    <property type="entry name" value="Rhodopsin 7-helix transmembrane proteins"/>
    <property type="match status" value="1"/>
</dbReference>
<dbReference type="Proteomes" id="UP000515154">
    <property type="component" value="Unplaced"/>
</dbReference>
<evidence type="ECO:0000313" key="8">
    <source>
        <dbReference type="RefSeq" id="XP_029655635.1"/>
    </source>
</evidence>
<dbReference type="PROSITE" id="PS50262">
    <property type="entry name" value="G_PROTEIN_RECEP_F1_2"/>
    <property type="match status" value="1"/>
</dbReference>
<feature type="transmembrane region" description="Helical" evidence="5">
    <location>
        <begin position="254"/>
        <end position="275"/>
    </location>
</feature>
<keyword evidence="7" id="KW-1185">Reference proteome</keyword>
<evidence type="ECO:0000313" key="7">
    <source>
        <dbReference type="Proteomes" id="UP000515154"/>
    </source>
</evidence>
<comment type="subcellular location">
    <subcellularLocation>
        <location evidence="1">Membrane</location>
    </subcellularLocation>
</comment>
<gene>
    <name evidence="8" type="primary">LOC115229421</name>
</gene>